<keyword evidence="4" id="KW-0067">ATP-binding</keyword>
<dbReference type="Gene3D" id="3.90.190.20">
    <property type="entry name" value="Mur ligase, C-terminal domain"/>
    <property type="match status" value="1"/>
</dbReference>
<feature type="domain" description="Nucleotidyl transferase" evidence="9">
    <location>
        <begin position="8"/>
        <end position="245"/>
    </location>
</feature>
<evidence type="ECO:0000256" key="4">
    <source>
        <dbReference type="ARBA" id="ARBA00022840"/>
    </source>
</evidence>
<dbReference type="Gene3D" id="3.90.550.10">
    <property type="entry name" value="Spore Coat Polysaccharide Biosynthesis Protein SpsA, Chain A"/>
    <property type="match status" value="1"/>
</dbReference>
<keyword evidence="5" id="KW-0133">Cell shape</keyword>
<dbReference type="InterPro" id="IPR050061">
    <property type="entry name" value="MurCDEF_pg_biosynth"/>
</dbReference>
<dbReference type="InterPro" id="IPR013221">
    <property type="entry name" value="Mur_ligase_cen"/>
</dbReference>
<keyword evidence="2" id="KW-0132">Cell division</keyword>
<evidence type="ECO:0000256" key="6">
    <source>
        <dbReference type="ARBA" id="ARBA00022984"/>
    </source>
</evidence>
<protein>
    <recommendedName>
        <fullName evidence="15">UDP-N-acetylmuramate--L-alanine ligase</fullName>
    </recommendedName>
</protein>
<evidence type="ECO:0000256" key="5">
    <source>
        <dbReference type="ARBA" id="ARBA00022960"/>
    </source>
</evidence>
<dbReference type="Pfam" id="PF00483">
    <property type="entry name" value="NTP_transferase"/>
    <property type="match status" value="1"/>
</dbReference>
<dbReference type="SUPFAM" id="SSF51984">
    <property type="entry name" value="MurCD N-terminal domain"/>
    <property type="match status" value="1"/>
</dbReference>
<accession>A0A1F5GDN4</accession>
<dbReference type="Proteomes" id="UP000177124">
    <property type="component" value="Unassembled WGS sequence"/>
</dbReference>
<sequence length="666" mass="73921">MKKNNFSAIILAAGEGKRMKSQKSKVLHEISGQTLIERTISTIKNTQPTQIIAVANKKNISDIKKIFEDQVLCVLQSQPKGTGDATAAALAKVKSDVKTVCVMYGDDTAFYKPKTIEDVYGHHLKSNAAVTFVTVKLKNPTGFGRIVRKDGKVKAIIEEKDATISQKMINEINDGVYFFDKSWLSKNINNLKPSKVTGELYITDMIEEAIRQKKKVETYILSGSSEWHSVNTPQDLKKAQTKLAKNIHIMGILGAGASAVAGIAKGFGYNVTGCDFISDSPYAKNLGMPIYKDHDSSHLKNAGMLVITPSVLKFDPDNLEIQTAKKLNIPTLTWQEFQGRFLQKAKFVIATAGAYGKSTTTAMISQILIDEKLDPTCEVGAKVLAWGQNFHLGKSKYYVCEADEYNDNFLNYSPDIAVILNLSWDHPDYFKSKKAIFASFRKFIANIIRNGILIIADDKDSTDLARSARSDVKVVKIAKFKNLDLSIIGDFRKENANAALSVANVLKLDPSAARKTVEQFEGVGRRLEYKGEIDGVKVYDDYAVHPYTVLKTANALFEKYKGERIALVFEPHTFSRIKVFFGEFVKNLSLTKVDSIFITEVYAAREQGDNKKLAEQLASAVGGKAVFSGSLEKTAENIKKHLKEFDIVLSMGAGRVYKFWDLLNSN</sequence>
<dbReference type="GO" id="GO:0009252">
    <property type="term" value="P:peptidoglycan biosynthetic process"/>
    <property type="evidence" value="ECO:0007669"/>
    <property type="project" value="UniProtKB-KW"/>
</dbReference>
<evidence type="ECO:0000259" key="11">
    <source>
        <dbReference type="Pfam" id="PF02875"/>
    </source>
</evidence>
<evidence type="ECO:0000313" key="13">
    <source>
        <dbReference type="EMBL" id="OGD89983.1"/>
    </source>
</evidence>
<evidence type="ECO:0000259" key="9">
    <source>
        <dbReference type="Pfam" id="PF00483"/>
    </source>
</evidence>
<evidence type="ECO:0000256" key="2">
    <source>
        <dbReference type="ARBA" id="ARBA00022618"/>
    </source>
</evidence>
<evidence type="ECO:0000313" key="14">
    <source>
        <dbReference type="Proteomes" id="UP000177124"/>
    </source>
</evidence>
<keyword evidence="7" id="KW-0131">Cell cycle</keyword>
<dbReference type="EMBL" id="MFBF01000057">
    <property type="protein sequence ID" value="OGD89983.1"/>
    <property type="molecule type" value="Genomic_DNA"/>
</dbReference>
<dbReference type="Pfam" id="PF01225">
    <property type="entry name" value="Mur_ligase"/>
    <property type="match status" value="1"/>
</dbReference>
<dbReference type="GO" id="GO:0008360">
    <property type="term" value="P:regulation of cell shape"/>
    <property type="evidence" value="ECO:0007669"/>
    <property type="project" value="UniProtKB-KW"/>
</dbReference>
<name>A0A1F5GDN4_9BACT</name>
<dbReference type="GO" id="GO:0071555">
    <property type="term" value="P:cell wall organization"/>
    <property type="evidence" value="ECO:0007669"/>
    <property type="project" value="UniProtKB-KW"/>
</dbReference>
<dbReference type="AlphaFoldDB" id="A0A1F5GDN4"/>
<dbReference type="InterPro" id="IPR000713">
    <property type="entry name" value="Mur_ligase_N"/>
</dbReference>
<evidence type="ECO:0000259" key="12">
    <source>
        <dbReference type="Pfam" id="PF08245"/>
    </source>
</evidence>
<proteinExistence type="predicted"/>
<dbReference type="InterPro" id="IPR029044">
    <property type="entry name" value="Nucleotide-diphossugar_trans"/>
</dbReference>
<comment type="caution">
    <text evidence="13">The sequence shown here is derived from an EMBL/GenBank/DDBJ whole genome shotgun (WGS) entry which is preliminary data.</text>
</comment>
<dbReference type="SUPFAM" id="SSF53448">
    <property type="entry name" value="Nucleotide-diphospho-sugar transferases"/>
    <property type="match status" value="1"/>
</dbReference>
<evidence type="ECO:0000256" key="3">
    <source>
        <dbReference type="ARBA" id="ARBA00022741"/>
    </source>
</evidence>
<dbReference type="SUPFAM" id="SSF53244">
    <property type="entry name" value="MurD-like peptide ligases, peptide-binding domain"/>
    <property type="match status" value="1"/>
</dbReference>
<dbReference type="Pfam" id="PF02875">
    <property type="entry name" value="Mur_ligase_C"/>
    <property type="match status" value="1"/>
</dbReference>
<dbReference type="STRING" id="1797716.A3D07_00145"/>
<dbReference type="Gene3D" id="3.40.1190.10">
    <property type="entry name" value="Mur-like, catalytic domain"/>
    <property type="match status" value="1"/>
</dbReference>
<dbReference type="InterPro" id="IPR004101">
    <property type="entry name" value="Mur_ligase_C"/>
</dbReference>
<keyword evidence="1" id="KW-0436">Ligase</keyword>
<dbReference type="InterPro" id="IPR005835">
    <property type="entry name" value="NTP_transferase_dom"/>
</dbReference>
<dbReference type="Pfam" id="PF08245">
    <property type="entry name" value="Mur_ligase_M"/>
    <property type="match status" value="1"/>
</dbReference>
<dbReference type="PANTHER" id="PTHR43445">
    <property type="entry name" value="UDP-N-ACETYLMURAMATE--L-ALANINE LIGASE-RELATED"/>
    <property type="match status" value="1"/>
</dbReference>
<keyword evidence="3" id="KW-0547">Nucleotide-binding</keyword>
<dbReference type="InterPro" id="IPR036565">
    <property type="entry name" value="Mur-like_cat_sf"/>
</dbReference>
<evidence type="ECO:0000259" key="10">
    <source>
        <dbReference type="Pfam" id="PF01225"/>
    </source>
</evidence>
<dbReference type="GO" id="GO:0016881">
    <property type="term" value="F:acid-amino acid ligase activity"/>
    <property type="evidence" value="ECO:0007669"/>
    <property type="project" value="InterPro"/>
</dbReference>
<feature type="domain" description="Mur ligase C-terminal" evidence="11">
    <location>
        <begin position="525"/>
        <end position="654"/>
    </location>
</feature>
<evidence type="ECO:0000256" key="1">
    <source>
        <dbReference type="ARBA" id="ARBA00022598"/>
    </source>
</evidence>
<evidence type="ECO:0008006" key="15">
    <source>
        <dbReference type="Google" id="ProtNLM"/>
    </source>
</evidence>
<dbReference type="GO" id="GO:0005524">
    <property type="term" value="F:ATP binding"/>
    <property type="evidence" value="ECO:0007669"/>
    <property type="project" value="UniProtKB-KW"/>
</dbReference>
<feature type="domain" description="Mur ligase central" evidence="12">
    <location>
        <begin position="352"/>
        <end position="479"/>
    </location>
</feature>
<organism evidence="13 14">
    <name type="scientific">Candidatus Curtissbacteria bacterium RIFCSPHIGHO2_02_FULL_42_15</name>
    <dbReference type="NCBI Taxonomy" id="1797716"/>
    <lineage>
        <taxon>Bacteria</taxon>
        <taxon>Candidatus Curtissiibacteriota</taxon>
    </lineage>
</organism>
<dbReference type="SUPFAM" id="SSF53623">
    <property type="entry name" value="MurD-like peptide ligases, catalytic domain"/>
    <property type="match status" value="1"/>
</dbReference>
<evidence type="ECO:0000256" key="7">
    <source>
        <dbReference type="ARBA" id="ARBA00023306"/>
    </source>
</evidence>
<feature type="domain" description="Mur ligase N-terminal catalytic" evidence="10">
    <location>
        <begin position="246"/>
        <end position="343"/>
    </location>
</feature>
<keyword evidence="8" id="KW-0961">Cell wall biogenesis/degradation</keyword>
<reference evidence="13 14" key="1">
    <citation type="journal article" date="2016" name="Nat. Commun.">
        <title>Thousands of microbial genomes shed light on interconnected biogeochemical processes in an aquifer system.</title>
        <authorList>
            <person name="Anantharaman K."/>
            <person name="Brown C.T."/>
            <person name="Hug L.A."/>
            <person name="Sharon I."/>
            <person name="Castelle C.J."/>
            <person name="Probst A.J."/>
            <person name="Thomas B.C."/>
            <person name="Singh A."/>
            <person name="Wilkins M.J."/>
            <person name="Karaoz U."/>
            <person name="Brodie E.L."/>
            <person name="Williams K.H."/>
            <person name="Hubbard S.S."/>
            <person name="Banfield J.F."/>
        </authorList>
    </citation>
    <scope>NUCLEOTIDE SEQUENCE [LARGE SCALE GENOMIC DNA]</scope>
</reference>
<evidence type="ECO:0000256" key="8">
    <source>
        <dbReference type="ARBA" id="ARBA00023316"/>
    </source>
</evidence>
<dbReference type="PANTHER" id="PTHR43445:SF3">
    <property type="entry name" value="UDP-N-ACETYLMURAMATE--L-ALANINE LIGASE"/>
    <property type="match status" value="1"/>
</dbReference>
<dbReference type="InterPro" id="IPR036615">
    <property type="entry name" value="Mur_ligase_C_dom_sf"/>
</dbReference>
<dbReference type="Gene3D" id="3.40.50.720">
    <property type="entry name" value="NAD(P)-binding Rossmann-like Domain"/>
    <property type="match status" value="1"/>
</dbReference>
<gene>
    <name evidence="13" type="ORF">A3D07_00145</name>
</gene>
<keyword evidence="6" id="KW-0573">Peptidoglycan synthesis</keyword>
<dbReference type="GO" id="GO:0051301">
    <property type="term" value="P:cell division"/>
    <property type="evidence" value="ECO:0007669"/>
    <property type="project" value="UniProtKB-KW"/>
</dbReference>